<evidence type="ECO:0000256" key="4">
    <source>
        <dbReference type="ARBA" id="ARBA00023002"/>
    </source>
</evidence>
<dbReference type="PANTHER" id="PTHR43004">
    <property type="entry name" value="TRK SYSTEM POTASSIUM UPTAKE PROTEIN"/>
    <property type="match status" value="1"/>
</dbReference>
<dbReference type="PANTHER" id="PTHR43004:SF8">
    <property type="entry name" value="FAD-BINDING DOMAIN-CONTAINING PROTEIN-RELATED"/>
    <property type="match status" value="1"/>
</dbReference>
<dbReference type="InterPro" id="IPR036188">
    <property type="entry name" value="FAD/NAD-bd_sf"/>
</dbReference>
<evidence type="ECO:0000256" key="2">
    <source>
        <dbReference type="ARBA" id="ARBA00022630"/>
    </source>
</evidence>
<comment type="pathway">
    <text evidence="1">Secondary metabolite biosynthesis.</text>
</comment>
<evidence type="ECO:0000259" key="5">
    <source>
        <dbReference type="Pfam" id="PF01494"/>
    </source>
</evidence>
<keyword evidence="2" id="KW-0285">Flavoprotein</keyword>
<evidence type="ECO:0000256" key="1">
    <source>
        <dbReference type="ARBA" id="ARBA00005179"/>
    </source>
</evidence>
<keyword evidence="4" id="KW-0560">Oxidoreductase</keyword>
<dbReference type="Gene3D" id="3.50.50.60">
    <property type="entry name" value="FAD/NAD(P)-binding domain"/>
    <property type="match status" value="1"/>
</dbReference>
<dbReference type="GO" id="GO:0016709">
    <property type="term" value="F:oxidoreductase activity, acting on paired donors, with incorporation or reduction of molecular oxygen, NAD(P)H as one donor, and incorporation of one atom of oxygen"/>
    <property type="evidence" value="ECO:0007669"/>
    <property type="project" value="UniProtKB-ARBA"/>
</dbReference>
<dbReference type="AlphaFoldDB" id="A0AAX6M8R6"/>
<protein>
    <recommendedName>
        <fullName evidence="5">FAD-binding domain-containing protein</fullName>
    </recommendedName>
</protein>
<dbReference type="GO" id="GO:0071949">
    <property type="term" value="F:FAD binding"/>
    <property type="evidence" value="ECO:0007669"/>
    <property type="project" value="InterPro"/>
</dbReference>
<dbReference type="Pfam" id="PF01494">
    <property type="entry name" value="FAD_binding_3"/>
    <property type="match status" value="1"/>
</dbReference>
<name>A0AAX6M8R6_9PEZI</name>
<sequence length="480" mass="54332">MGESNEKSGSSSLLHIDYLIVGTGPAGGSLAAFMASYDILTYFLIKGEYELASPSEMMDLPQTLLEPLLTRYATLNGFKCRFDTELVTFEQDENGVTTTLLDKLSKTVFQVRSKYLFGADGARSKIVQQAQIPMIRRPSQGFAVNLLFQADLSHLMETRKGNLHCILQPDRENPEWAVLGIIRMVKPWHEWLCILFPAPDAPREIRSDEEYLQRIRELIGDDSVKVKLLSVSTWAINETVAEYYSKGNVASTSWTATGYSWIRANQSLRNQRSLWETLGITEPTLEARLKVQNEISADSPEGRARRERLSKVFRTIDVEEHGLGMEMNQRYVSSATYQADQGEMPAFTRDRVRYYQPTTYPGARLPHAWLGNHIPSKYISTIDLAGKGQFTLFTGIGGQHWKKAAEQLSSELGIPIKAYSIGYAQDYKDIYLDWEGIRGVDESGCVLVRPDYFVAWRSQKWEEDSPSKLKKALKSVLSLH</sequence>
<dbReference type="SUPFAM" id="SSF51905">
    <property type="entry name" value="FAD/NAD(P)-binding domain"/>
    <property type="match status" value="1"/>
</dbReference>
<comment type="caution">
    <text evidence="6">The sequence shown here is derived from an EMBL/GenBank/DDBJ whole genome shotgun (WGS) entry which is preliminary data.</text>
</comment>
<evidence type="ECO:0000313" key="7">
    <source>
        <dbReference type="Proteomes" id="UP001369815"/>
    </source>
</evidence>
<gene>
    <name evidence="6" type="ORF">Daesc_009123</name>
</gene>
<evidence type="ECO:0000313" key="6">
    <source>
        <dbReference type="EMBL" id="KAK6949050.1"/>
    </source>
</evidence>
<dbReference type="Pfam" id="PF21274">
    <property type="entry name" value="Rng_hyd_C"/>
    <property type="match status" value="1"/>
</dbReference>
<dbReference type="Proteomes" id="UP001369815">
    <property type="component" value="Unassembled WGS sequence"/>
</dbReference>
<keyword evidence="7" id="KW-1185">Reference proteome</keyword>
<dbReference type="Gene3D" id="3.40.30.120">
    <property type="match status" value="1"/>
</dbReference>
<feature type="domain" description="FAD-binding" evidence="5">
    <location>
        <begin position="48"/>
        <end position="249"/>
    </location>
</feature>
<organism evidence="6 7">
    <name type="scientific">Daldinia eschscholtzii</name>
    <dbReference type="NCBI Taxonomy" id="292717"/>
    <lineage>
        <taxon>Eukaryota</taxon>
        <taxon>Fungi</taxon>
        <taxon>Dikarya</taxon>
        <taxon>Ascomycota</taxon>
        <taxon>Pezizomycotina</taxon>
        <taxon>Sordariomycetes</taxon>
        <taxon>Xylariomycetidae</taxon>
        <taxon>Xylariales</taxon>
        <taxon>Hypoxylaceae</taxon>
        <taxon>Daldinia</taxon>
    </lineage>
</organism>
<keyword evidence="3" id="KW-0274">FAD</keyword>
<proteinExistence type="predicted"/>
<dbReference type="InterPro" id="IPR050641">
    <property type="entry name" value="RIFMO-like"/>
</dbReference>
<accession>A0AAX6M8R6</accession>
<reference evidence="6 7" key="1">
    <citation type="journal article" date="2024" name="Front Chem Biol">
        <title>Unveiling the potential of Daldinia eschscholtzii MFLUCC 19-0629 through bioactivity and bioinformatics studies for enhanced sustainable agriculture production.</title>
        <authorList>
            <person name="Brooks S."/>
            <person name="Weaver J.A."/>
            <person name="Klomchit A."/>
            <person name="Alharthi S.A."/>
            <person name="Onlamun T."/>
            <person name="Nurani R."/>
            <person name="Vong T.K."/>
            <person name="Alberti F."/>
            <person name="Greco C."/>
        </authorList>
    </citation>
    <scope>NUCLEOTIDE SEQUENCE [LARGE SCALE GENOMIC DNA]</scope>
    <source>
        <strain evidence="6">MFLUCC 19-0629</strain>
    </source>
</reference>
<dbReference type="EMBL" id="JBANMG010000009">
    <property type="protein sequence ID" value="KAK6949050.1"/>
    <property type="molecule type" value="Genomic_DNA"/>
</dbReference>
<evidence type="ECO:0000256" key="3">
    <source>
        <dbReference type="ARBA" id="ARBA00022827"/>
    </source>
</evidence>
<dbReference type="InterPro" id="IPR002938">
    <property type="entry name" value="FAD-bd"/>
</dbReference>